<keyword evidence="1" id="KW-0732">Signal</keyword>
<sequence>MPVTRSSKRVPSAISRSLRCSAATAATVPCMPGMPRFCRWLSGNAPRAISVVTTGMPVSSASSRSCSVASPRMTPPPTYSTGLRAAAISLAASRTCRLCGLVLGL</sequence>
<dbReference type="AlphaFoldDB" id="A0A654ZSX9"/>
<evidence type="ECO:0000256" key="1">
    <source>
        <dbReference type="SAM" id="SignalP"/>
    </source>
</evidence>
<dbReference type="Proteomes" id="UP000050164">
    <property type="component" value="Unassembled WGS sequence"/>
</dbReference>
<name>A0A654ZSX9_MYCTX</name>
<reference evidence="2 3" key="1">
    <citation type="submission" date="2015-03" db="EMBL/GenBank/DDBJ databases">
        <authorList>
            <consortium name="Pathogen Informatics"/>
        </authorList>
    </citation>
    <scope>NUCLEOTIDE SEQUENCE [LARGE SCALE GENOMIC DNA]</scope>
    <source>
        <strain evidence="2 3">Bir 185</strain>
    </source>
</reference>
<organism evidence="2 3">
    <name type="scientific">Mycobacterium tuberculosis</name>
    <dbReference type="NCBI Taxonomy" id="1773"/>
    <lineage>
        <taxon>Bacteria</taxon>
        <taxon>Bacillati</taxon>
        <taxon>Actinomycetota</taxon>
        <taxon>Actinomycetes</taxon>
        <taxon>Mycobacteriales</taxon>
        <taxon>Mycobacteriaceae</taxon>
        <taxon>Mycobacterium</taxon>
        <taxon>Mycobacterium tuberculosis complex</taxon>
    </lineage>
</organism>
<gene>
    <name evidence="2" type="ORF">ERS027659_01537</name>
</gene>
<accession>A0A654ZSX9</accession>
<feature type="chain" id="PRO_5025068873" evidence="1">
    <location>
        <begin position="26"/>
        <end position="105"/>
    </location>
</feature>
<feature type="signal peptide" evidence="1">
    <location>
        <begin position="1"/>
        <end position="25"/>
    </location>
</feature>
<evidence type="ECO:0000313" key="3">
    <source>
        <dbReference type="Proteomes" id="UP000050164"/>
    </source>
</evidence>
<evidence type="ECO:0000313" key="2">
    <source>
        <dbReference type="EMBL" id="CKR48821.1"/>
    </source>
</evidence>
<protein>
    <submittedName>
        <fullName evidence="2">Uncharacterized protein</fullName>
    </submittedName>
</protein>
<dbReference type="EMBL" id="CNFT01000288">
    <property type="protein sequence ID" value="CKR48821.1"/>
    <property type="molecule type" value="Genomic_DNA"/>
</dbReference>
<proteinExistence type="predicted"/>